<organism evidence="1 2">
    <name type="scientific">Dendrolimus kikuchii</name>
    <dbReference type="NCBI Taxonomy" id="765133"/>
    <lineage>
        <taxon>Eukaryota</taxon>
        <taxon>Metazoa</taxon>
        <taxon>Ecdysozoa</taxon>
        <taxon>Arthropoda</taxon>
        <taxon>Hexapoda</taxon>
        <taxon>Insecta</taxon>
        <taxon>Pterygota</taxon>
        <taxon>Neoptera</taxon>
        <taxon>Endopterygota</taxon>
        <taxon>Lepidoptera</taxon>
        <taxon>Glossata</taxon>
        <taxon>Ditrysia</taxon>
        <taxon>Bombycoidea</taxon>
        <taxon>Lasiocampidae</taxon>
        <taxon>Dendrolimus</taxon>
    </lineage>
</organism>
<dbReference type="EMBL" id="CM034412">
    <property type="protein sequence ID" value="KAJ0170887.1"/>
    <property type="molecule type" value="Genomic_DNA"/>
</dbReference>
<sequence length="115" mass="13670">MAAVRALMVSNGFYSTFTLVLGIIALLLCFQMAVCRNKYRKPMPKYPKDTEFWATDFFVKGCKNFLSNCPAAYKYQHICARSYNGDFRNFANYCEMQYENCNTWRNWRVFKREQC</sequence>
<reference evidence="1 2" key="1">
    <citation type="journal article" date="2021" name="Front. Genet.">
        <title>Chromosome-Level Genome Assembly Reveals Significant Gene Expansion in the Toll and IMD Signaling Pathways of Dendrolimus kikuchii.</title>
        <authorList>
            <person name="Zhou J."/>
            <person name="Wu P."/>
            <person name="Xiong Z."/>
            <person name="Liu N."/>
            <person name="Zhao N."/>
            <person name="Ji M."/>
            <person name="Qiu Y."/>
            <person name="Yang B."/>
        </authorList>
    </citation>
    <scope>NUCLEOTIDE SEQUENCE [LARGE SCALE GENOMIC DNA]</scope>
    <source>
        <strain evidence="1">Ann1</strain>
    </source>
</reference>
<evidence type="ECO:0000313" key="2">
    <source>
        <dbReference type="Proteomes" id="UP000824533"/>
    </source>
</evidence>
<proteinExistence type="predicted"/>
<comment type="caution">
    <text evidence="1">The sequence shown here is derived from an EMBL/GenBank/DDBJ whole genome shotgun (WGS) entry which is preliminary data.</text>
</comment>
<gene>
    <name evidence="1" type="ORF">K1T71_013659</name>
</gene>
<accession>A0ACC1CHG0</accession>
<keyword evidence="2" id="KW-1185">Reference proteome</keyword>
<evidence type="ECO:0000313" key="1">
    <source>
        <dbReference type="EMBL" id="KAJ0170887.1"/>
    </source>
</evidence>
<name>A0ACC1CHG0_9NEOP</name>
<protein>
    <submittedName>
        <fullName evidence="1">Uncharacterized protein</fullName>
    </submittedName>
</protein>
<dbReference type="Proteomes" id="UP000824533">
    <property type="component" value="Linkage Group LG26"/>
</dbReference>